<comment type="caution">
    <text evidence="1">The sequence shown here is derived from an EMBL/GenBank/DDBJ whole genome shotgun (WGS) entry which is preliminary data.</text>
</comment>
<reference evidence="1 2" key="1">
    <citation type="submission" date="2017-11" db="EMBL/GenBank/DDBJ databases">
        <title>De-novo sequencing of pomegranate (Punica granatum L.) genome.</title>
        <authorList>
            <person name="Akparov Z."/>
            <person name="Amiraslanov A."/>
            <person name="Hajiyeva S."/>
            <person name="Abbasov M."/>
            <person name="Kaur K."/>
            <person name="Hamwieh A."/>
            <person name="Solovyev V."/>
            <person name="Salamov A."/>
            <person name="Braich B."/>
            <person name="Kosarev P."/>
            <person name="Mahmoud A."/>
            <person name="Hajiyev E."/>
            <person name="Babayeva S."/>
            <person name="Izzatullayeva V."/>
            <person name="Mammadov A."/>
            <person name="Mammadov A."/>
            <person name="Sharifova S."/>
            <person name="Ojaghi J."/>
            <person name="Eynullazada K."/>
            <person name="Bayramov B."/>
            <person name="Abdulazimova A."/>
            <person name="Shahmuradov I."/>
        </authorList>
    </citation>
    <scope>NUCLEOTIDE SEQUENCE [LARGE SCALE GENOMIC DNA]</scope>
    <source>
        <strain evidence="2">cv. AG2017</strain>
        <tissue evidence="1">Leaf</tissue>
    </source>
</reference>
<accession>A0A2I0IDF2</accession>
<sequence length="82" mass="9247">MVASMPSSLFDYLRLRLCKEGVPLDWALSLSKYNEEGPRSVLGSKKYGVSPWEIPFVQRATHGVSRWGTFVSRNLVITTPEC</sequence>
<keyword evidence="2" id="KW-1185">Reference proteome</keyword>
<gene>
    <name evidence="1" type="ORF">CRG98_037629</name>
</gene>
<protein>
    <submittedName>
        <fullName evidence="1">Uncharacterized protein</fullName>
    </submittedName>
</protein>
<organism evidence="1 2">
    <name type="scientific">Punica granatum</name>
    <name type="common">Pomegranate</name>
    <dbReference type="NCBI Taxonomy" id="22663"/>
    <lineage>
        <taxon>Eukaryota</taxon>
        <taxon>Viridiplantae</taxon>
        <taxon>Streptophyta</taxon>
        <taxon>Embryophyta</taxon>
        <taxon>Tracheophyta</taxon>
        <taxon>Spermatophyta</taxon>
        <taxon>Magnoliopsida</taxon>
        <taxon>eudicotyledons</taxon>
        <taxon>Gunneridae</taxon>
        <taxon>Pentapetalae</taxon>
        <taxon>rosids</taxon>
        <taxon>malvids</taxon>
        <taxon>Myrtales</taxon>
        <taxon>Lythraceae</taxon>
        <taxon>Punica</taxon>
    </lineage>
</organism>
<evidence type="ECO:0000313" key="1">
    <source>
        <dbReference type="EMBL" id="PKI42011.1"/>
    </source>
</evidence>
<name>A0A2I0IDF2_PUNGR</name>
<dbReference type="EMBL" id="PGOL01003245">
    <property type="protein sequence ID" value="PKI42011.1"/>
    <property type="molecule type" value="Genomic_DNA"/>
</dbReference>
<dbReference type="AlphaFoldDB" id="A0A2I0IDF2"/>
<proteinExistence type="predicted"/>
<evidence type="ECO:0000313" key="2">
    <source>
        <dbReference type="Proteomes" id="UP000233551"/>
    </source>
</evidence>
<dbReference type="Proteomes" id="UP000233551">
    <property type="component" value="Unassembled WGS sequence"/>
</dbReference>